<feature type="compositionally biased region" description="Low complexity" evidence="1">
    <location>
        <begin position="245"/>
        <end position="265"/>
    </location>
</feature>
<reference evidence="2 3" key="1">
    <citation type="journal article" date="2012" name="Science">
        <title>The Paleozoic origin of enzymatic lignin decomposition reconstructed from 31 fungal genomes.</title>
        <authorList>
            <person name="Floudas D."/>
            <person name="Binder M."/>
            <person name="Riley R."/>
            <person name="Barry K."/>
            <person name="Blanchette R.A."/>
            <person name="Henrissat B."/>
            <person name="Martinez A.T."/>
            <person name="Otillar R."/>
            <person name="Spatafora J.W."/>
            <person name="Yadav J.S."/>
            <person name="Aerts A."/>
            <person name="Benoit I."/>
            <person name="Boyd A."/>
            <person name="Carlson A."/>
            <person name="Copeland A."/>
            <person name="Coutinho P.M."/>
            <person name="de Vries R.P."/>
            <person name="Ferreira P."/>
            <person name="Findley K."/>
            <person name="Foster B."/>
            <person name="Gaskell J."/>
            <person name="Glotzer D."/>
            <person name="Gorecki P."/>
            <person name="Heitman J."/>
            <person name="Hesse C."/>
            <person name="Hori C."/>
            <person name="Igarashi K."/>
            <person name="Jurgens J.A."/>
            <person name="Kallen N."/>
            <person name="Kersten P."/>
            <person name="Kohler A."/>
            <person name="Kuees U."/>
            <person name="Kumar T.K.A."/>
            <person name="Kuo A."/>
            <person name="LaButti K."/>
            <person name="Larrondo L.F."/>
            <person name="Lindquist E."/>
            <person name="Ling A."/>
            <person name="Lombard V."/>
            <person name="Lucas S."/>
            <person name="Lundell T."/>
            <person name="Martin R."/>
            <person name="McLaughlin D.J."/>
            <person name="Morgenstern I."/>
            <person name="Morin E."/>
            <person name="Murat C."/>
            <person name="Nagy L.G."/>
            <person name="Nolan M."/>
            <person name="Ohm R.A."/>
            <person name="Patyshakuliyeva A."/>
            <person name="Rokas A."/>
            <person name="Ruiz-Duenas F.J."/>
            <person name="Sabat G."/>
            <person name="Salamov A."/>
            <person name="Samejima M."/>
            <person name="Schmutz J."/>
            <person name="Slot J.C."/>
            <person name="St John F."/>
            <person name="Stenlid J."/>
            <person name="Sun H."/>
            <person name="Sun S."/>
            <person name="Syed K."/>
            <person name="Tsang A."/>
            <person name="Wiebenga A."/>
            <person name="Young D."/>
            <person name="Pisabarro A."/>
            <person name="Eastwood D.C."/>
            <person name="Martin F."/>
            <person name="Cullen D."/>
            <person name="Grigoriev I.V."/>
            <person name="Hibbett D.S."/>
        </authorList>
    </citation>
    <scope>NUCLEOTIDE SEQUENCE [LARGE SCALE GENOMIC DNA]</scope>
    <source>
        <strain evidence="2 3">ATCC 11539</strain>
    </source>
</reference>
<protein>
    <submittedName>
        <fullName evidence="2">Uncharacterized protein</fullName>
    </submittedName>
</protein>
<feature type="compositionally biased region" description="Polar residues" evidence="1">
    <location>
        <begin position="273"/>
        <end position="284"/>
    </location>
</feature>
<name>S7QG03_GLOTA</name>
<gene>
    <name evidence="2" type="ORF">GLOTRDRAFT_125138</name>
</gene>
<organism evidence="2 3">
    <name type="scientific">Gloeophyllum trabeum (strain ATCC 11539 / FP-39264 / Madison 617)</name>
    <name type="common">Brown rot fungus</name>
    <dbReference type="NCBI Taxonomy" id="670483"/>
    <lineage>
        <taxon>Eukaryota</taxon>
        <taxon>Fungi</taxon>
        <taxon>Dikarya</taxon>
        <taxon>Basidiomycota</taxon>
        <taxon>Agaricomycotina</taxon>
        <taxon>Agaricomycetes</taxon>
        <taxon>Gloeophyllales</taxon>
        <taxon>Gloeophyllaceae</taxon>
        <taxon>Gloeophyllum</taxon>
    </lineage>
</organism>
<dbReference type="RefSeq" id="XP_007861964.1">
    <property type="nucleotide sequence ID" value="XM_007863773.1"/>
</dbReference>
<feature type="compositionally biased region" description="Acidic residues" evidence="1">
    <location>
        <begin position="355"/>
        <end position="375"/>
    </location>
</feature>
<evidence type="ECO:0000313" key="2">
    <source>
        <dbReference type="EMBL" id="EPQ58811.1"/>
    </source>
</evidence>
<evidence type="ECO:0000313" key="3">
    <source>
        <dbReference type="Proteomes" id="UP000030669"/>
    </source>
</evidence>
<feature type="compositionally biased region" description="Low complexity" evidence="1">
    <location>
        <begin position="199"/>
        <end position="216"/>
    </location>
</feature>
<proteinExistence type="predicted"/>
<evidence type="ECO:0000256" key="1">
    <source>
        <dbReference type="SAM" id="MobiDB-lite"/>
    </source>
</evidence>
<feature type="region of interest" description="Disordered" evidence="1">
    <location>
        <begin position="184"/>
        <end position="288"/>
    </location>
</feature>
<keyword evidence="3" id="KW-1185">Reference proteome</keyword>
<dbReference type="AlphaFoldDB" id="S7QG03"/>
<sequence>MAAPHTVPTANLAEKSLREYRMIFPRLVQDTMKERLEAPWYGPWDRAMRRMIVAANHKHRVNTNPQKEFTRIITSNDGEVKTRRQYPDNVLQLSGVALHIGSSFLHVIWRDVIFVLEIKAFPPESREKEGLEFVVKRVFAMQDQVKSYVKSACASNSKITTIIAVSCVGEWGTWVPYHVDQVSGHTQNEDPMWREPNTPISSDTDSIAADPSSDDAFMIRGERGSEGHRSEVHSEMDISDQEGHGSSMSMSSSDGRSSMDVSGGSIEDEEYASSDNGPNTGNEEMSSDMHVDDVERPAMVPQYFSLLDGNGEPNDTSFDEMWTFVMERNRATFEDAKEIEKNVPLPTPLAILDSWESDDDEENEAEEEYDENVDN</sequence>
<dbReference type="HOGENOM" id="CLU_737807_0_0_1"/>
<dbReference type="KEGG" id="gtr:GLOTRDRAFT_125138"/>
<feature type="region of interest" description="Disordered" evidence="1">
    <location>
        <begin position="344"/>
        <end position="375"/>
    </location>
</feature>
<dbReference type="GeneID" id="19301214"/>
<dbReference type="EMBL" id="KB469297">
    <property type="protein sequence ID" value="EPQ58811.1"/>
    <property type="molecule type" value="Genomic_DNA"/>
</dbReference>
<dbReference type="Proteomes" id="UP000030669">
    <property type="component" value="Unassembled WGS sequence"/>
</dbReference>
<accession>S7QG03</accession>
<feature type="compositionally biased region" description="Basic and acidic residues" evidence="1">
    <location>
        <begin position="220"/>
        <end position="236"/>
    </location>
</feature>